<feature type="domain" description="Disease resistance protein winged helix" evidence="13">
    <location>
        <begin position="153"/>
        <end position="223"/>
    </location>
</feature>
<dbReference type="Pfam" id="PF00931">
    <property type="entry name" value="NB-ARC"/>
    <property type="match status" value="2"/>
</dbReference>
<dbReference type="PRINTS" id="PR00364">
    <property type="entry name" value="DISEASERSIST"/>
</dbReference>
<comment type="caution">
    <text evidence="14">The sequence shown here is derived from an EMBL/GenBank/DDBJ whole genome shotgun (WGS) entry which is preliminary data.</text>
</comment>
<evidence type="ECO:0000256" key="6">
    <source>
        <dbReference type="ARBA" id="ARBA00022667"/>
    </source>
</evidence>
<evidence type="ECO:0000256" key="9">
    <source>
        <dbReference type="ARBA" id="ARBA00022821"/>
    </source>
</evidence>
<evidence type="ECO:0000256" key="1">
    <source>
        <dbReference type="ARBA" id="ARBA00002074"/>
    </source>
</evidence>
<name>A0AAW2NG08_9LAMI</name>
<dbReference type="SUPFAM" id="SSF52540">
    <property type="entry name" value="P-loop containing nucleoside triphosphate hydrolases"/>
    <property type="match status" value="2"/>
</dbReference>
<protein>
    <submittedName>
        <fullName evidence="14">Late blight resistance proteinR1A-10</fullName>
    </submittedName>
</protein>
<dbReference type="Pfam" id="PF23559">
    <property type="entry name" value="WHD_DRP"/>
    <property type="match status" value="1"/>
</dbReference>
<sequence>MDDVWSIEAWDKVKLFFPSNNSECRIMITTRLSNLGLQISGSRGLAMNFLEENKSWDLFCKTVFGEEGNCPLELEEIGKTIAKNCKGLPLSVIMIGGLLAKSEKTLDYWEYIAGNLSSIVNFEDNERCLRILYISYQELPIHLKPCFLYMGVHPEDSRIRVSRLINLWVAEGFLKPISGKSLEEVAGDYLNDLIDRNLIIVDRLGSSGKIGLCKMHDLLRDLCLREAQRQKFLSSLEIGEAITIHRRIVEALPLASFRLLRVLKKTDSEDLYGLKGDDRDPIEVILKLVNSRYLALYADTNLNSTLPSSMHLLWNLQTLIIKGIGWPCIYAPPEIWKMHQLRRVRITGLNLPDPPTVDEFVTLPNLQKMAVLMNFKCSETVVKRIPNIKKLHVFYDVFSSSHYCLENLGHLQTLESLNCSFGCSVRRSYLVDSLSILHSLKKLTLWGCRLQWEDITRNIGPEWVTVEGQFCCLRFLEIVAIDDLEHWTTAESSHFPRLNCLRLLRLRKLKDIPSSFGEIQTLEVIELEMCSDSVVISAKEIAEQQEEFGNPDFRVTVRAKLNSKLEPELKSLATQHKANSLELLSEERRLVSLVHTIEQIQHHPRPPISLDKQQLQSLQEQVAFLQDFLELYSHRLIIQEYEGGLVIRIADAAHAAEDVIESHIVDQILDQSTSSSGENISFIHNHFYQDLQKVIADMDLIKNEVTEIKKRIAIVQDREQNRNSVPAGSLSSSLLTGQKHAMVGVDDVLNDIMDKLTGQQSGCRIIPIVGMGGIGKTALARNVYENPLIVQYFDTCAWVTVSQEYNTREILLELVCPESKESKEMLSGEELGEMLYRSLCGRRYLIVMDDMWSIEAWNKIKLFFPSNNNESRIMITTRLSNLALQISGSRGLTMNFLKENKSWDLFCKTVFGEEKSSCP</sequence>
<evidence type="ECO:0000256" key="4">
    <source>
        <dbReference type="ARBA" id="ARBA00022490"/>
    </source>
</evidence>
<dbReference type="FunFam" id="3.40.50.300:FF:001091">
    <property type="entry name" value="Probable disease resistance protein At1g61300"/>
    <property type="match status" value="1"/>
</dbReference>
<dbReference type="InterPro" id="IPR058922">
    <property type="entry name" value="WHD_DRP"/>
</dbReference>
<evidence type="ECO:0000256" key="2">
    <source>
        <dbReference type="ARBA" id="ARBA00004496"/>
    </source>
</evidence>
<feature type="coiled-coil region" evidence="11">
    <location>
        <begin position="691"/>
        <end position="718"/>
    </location>
</feature>
<proteinExistence type="inferred from homology"/>
<keyword evidence="10" id="KW-0067">ATP-binding</keyword>
<dbReference type="EMBL" id="JACGWM010000011">
    <property type="protein sequence ID" value="KAL0341860.1"/>
    <property type="molecule type" value="Genomic_DNA"/>
</dbReference>
<evidence type="ECO:0000256" key="8">
    <source>
        <dbReference type="ARBA" id="ARBA00022741"/>
    </source>
</evidence>
<dbReference type="PANTHER" id="PTHR23155">
    <property type="entry name" value="DISEASE RESISTANCE PROTEIN RP"/>
    <property type="match status" value="1"/>
</dbReference>
<reference evidence="14" key="1">
    <citation type="submission" date="2020-06" db="EMBL/GenBank/DDBJ databases">
        <authorList>
            <person name="Li T."/>
            <person name="Hu X."/>
            <person name="Zhang T."/>
            <person name="Song X."/>
            <person name="Zhang H."/>
            <person name="Dai N."/>
            <person name="Sheng W."/>
            <person name="Hou X."/>
            <person name="Wei L."/>
        </authorList>
    </citation>
    <scope>NUCLEOTIDE SEQUENCE</scope>
    <source>
        <strain evidence="14">KEN8</strain>
        <tissue evidence="14">Leaf</tissue>
    </source>
</reference>
<dbReference type="InterPro" id="IPR042197">
    <property type="entry name" value="Apaf_helical"/>
</dbReference>
<comment type="subcellular location">
    <subcellularLocation>
        <location evidence="2">Cytoplasm</location>
    </subcellularLocation>
</comment>
<dbReference type="Gene3D" id="1.20.5.4130">
    <property type="match status" value="1"/>
</dbReference>
<evidence type="ECO:0000256" key="11">
    <source>
        <dbReference type="SAM" id="Coils"/>
    </source>
</evidence>
<evidence type="ECO:0000256" key="7">
    <source>
        <dbReference type="ARBA" id="ARBA00022737"/>
    </source>
</evidence>
<keyword evidence="4" id="KW-0963">Cytoplasm</keyword>
<dbReference type="InterPro" id="IPR002182">
    <property type="entry name" value="NB-ARC"/>
</dbReference>
<evidence type="ECO:0000256" key="3">
    <source>
        <dbReference type="ARBA" id="ARBA00008894"/>
    </source>
</evidence>
<keyword evidence="9" id="KW-0611">Plant defense</keyword>
<dbReference type="SUPFAM" id="SSF52058">
    <property type="entry name" value="L domain-like"/>
    <property type="match status" value="1"/>
</dbReference>
<gene>
    <name evidence="14" type="ORF">Scaly_1848600</name>
</gene>
<feature type="domain" description="NB-ARC" evidence="12">
    <location>
        <begin position="747"/>
        <end position="914"/>
    </location>
</feature>
<evidence type="ECO:0000313" key="14">
    <source>
        <dbReference type="EMBL" id="KAL0341860.1"/>
    </source>
</evidence>
<dbReference type="AlphaFoldDB" id="A0AAW2NG08"/>
<feature type="domain" description="NB-ARC" evidence="12">
    <location>
        <begin position="1"/>
        <end position="66"/>
    </location>
</feature>
<dbReference type="GO" id="GO:0005737">
    <property type="term" value="C:cytoplasm"/>
    <property type="evidence" value="ECO:0007669"/>
    <property type="project" value="UniProtKB-SubCell"/>
</dbReference>
<accession>A0AAW2NG08</accession>
<reference evidence="14" key="2">
    <citation type="journal article" date="2024" name="Plant">
        <title>Genomic evolution and insights into agronomic trait innovations of Sesamum species.</title>
        <authorList>
            <person name="Miao H."/>
            <person name="Wang L."/>
            <person name="Qu L."/>
            <person name="Liu H."/>
            <person name="Sun Y."/>
            <person name="Le M."/>
            <person name="Wang Q."/>
            <person name="Wei S."/>
            <person name="Zheng Y."/>
            <person name="Lin W."/>
            <person name="Duan Y."/>
            <person name="Cao H."/>
            <person name="Xiong S."/>
            <person name="Wang X."/>
            <person name="Wei L."/>
            <person name="Li C."/>
            <person name="Ma Q."/>
            <person name="Ju M."/>
            <person name="Zhao R."/>
            <person name="Li G."/>
            <person name="Mu C."/>
            <person name="Tian Q."/>
            <person name="Mei H."/>
            <person name="Zhang T."/>
            <person name="Gao T."/>
            <person name="Zhang H."/>
        </authorList>
    </citation>
    <scope>NUCLEOTIDE SEQUENCE</scope>
    <source>
        <strain evidence="14">KEN8</strain>
    </source>
</reference>
<comment type="function">
    <text evidence="1">Confers resistance to late blight (Phytophthora infestans) races carrying the avirulence gene Avr1. Resistance proteins guard the plant against pathogens that contain an appropriate avirulence protein via an indirect interaction with this avirulence protein. That triggers a defense system including the hypersensitive response, which restricts the pathogen growth.</text>
</comment>
<dbReference type="FunFam" id="1.10.10.10:FF:000322">
    <property type="entry name" value="Probable disease resistance protein At1g63360"/>
    <property type="match status" value="1"/>
</dbReference>
<dbReference type="PANTHER" id="PTHR23155:SF1152">
    <property type="entry name" value="AAA+ ATPASE DOMAIN-CONTAINING PROTEIN"/>
    <property type="match status" value="1"/>
</dbReference>
<dbReference type="InterPro" id="IPR027417">
    <property type="entry name" value="P-loop_NTPase"/>
</dbReference>
<dbReference type="GO" id="GO:0009626">
    <property type="term" value="P:plant-type hypersensitive response"/>
    <property type="evidence" value="ECO:0007669"/>
    <property type="project" value="UniProtKB-KW"/>
</dbReference>
<keyword evidence="8" id="KW-0547">Nucleotide-binding</keyword>
<organism evidence="14">
    <name type="scientific">Sesamum calycinum</name>
    <dbReference type="NCBI Taxonomy" id="2727403"/>
    <lineage>
        <taxon>Eukaryota</taxon>
        <taxon>Viridiplantae</taxon>
        <taxon>Streptophyta</taxon>
        <taxon>Embryophyta</taxon>
        <taxon>Tracheophyta</taxon>
        <taxon>Spermatophyta</taxon>
        <taxon>Magnoliopsida</taxon>
        <taxon>eudicotyledons</taxon>
        <taxon>Gunneridae</taxon>
        <taxon>Pentapetalae</taxon>
        <taxon>asterids</taxon>
        <taxon>lamiids</taxon>
        <taxon>Lamiales</taxon>
        <taxon>Pedaliaceae</taxon>
        <taxon>Sesamum</taxon>
    </lineage>
</organism>
<evidence type="ECO:0000259" key="12">
    <source>
        <dbReference type="Pfam" id="PF00931"/>
    </source>
</evidence>
<keyword evidence="11" id="KW-0175">Coiled coil</keyword>
<dbReference type="Gene3D" id="3.80.10.10">
    <property type="entry name" value="Ribonuclease Inhibitor"/>
    <property type="match status" value="1"/>
</dbReference>
<evidence type="ECO:0000259" key="13">
    <source>
        <dbReference type="Pfam" id="PF23559"/>
    </source>
</evidence>
<dbReference type="Gene3D" id="1.10.10.10">
    <property type="entry name" value="Winged helix-like DNA-binding domain superfamily/Winged helix DNA-binding domain"/>
    <property type="match status" value="1"/>
</dbReference>
<keyword evidence="6" id="KW-0381">Hypersensitive response</keyword>
<keyword evidence="5" id="KW-0433">Leucine-rich repeat</keyword>
<dbReference type="Gene3D" id="3.40.50.300">
    <property type="entry name" value="P-loop containing nucleotide triphosphate hydrolases"/>
    <property type="match status" value="1"/>
</dbReference>
<dbReference type="InterPro" id="IPR044974">
    <property type="entry name" value="Disease_R_plants"/>
</dbReference>
<keyword evidence="7" id="KW-0677">Repeat</keyword>
<dbReference type="Gene3D" id="1.10.8.430">
    <property type="entry name" value="Helical domain of apoptotic protease-activating factors"/>
    <property type="match status" value="1"/>
</dbReference>
<evidence type="ECO:0000256" key="10">
    <source>
        <dbReference type="ARBA" id="ARBA00022840"/>
    </source>
</evidence>
<evidence type="ECO:0000256" key="5">
    <source>
        <dbReference type="ARBA" id="ARBA00022614"/>
    </source>
</evidence>
<dbReference type="GO" id="GO:0005524">
    <property type="term" value="F:ATP binding"/>
    <property type="evidence" value="ECO:0007669"/>
    <property type="project" value="UniProtKB-KW"/>
</dbReference>
<dbReference type="GO" id="GO:0051607">
    <property type="term" value="P:defense response to virus"/>
    <property type="evidence" value="ECO:0007669"/>
    <property type="project" value="UniProtKB-ARBA"/>
</dbReference>
<dbReference type="GO" id="GO:0043531">
    <property type="term" value="F:ADP binding"/>
    <property type="evidence" value="ECO:0007669"/>
    <property type="project" value="InterPro"/>
</dbReference>
<dbReference type="InterPro" id="IPR036388">
    <property type="entry name" value="WH-like_DNA-bd_sf"/>
</dbReference>
<dbReference type="InterPro" id="IPR032675">
    <property type="entry name" value="LRR_dom_sf"/>
</dbReference>
<comment type="similarity">
    <text evidence="3">Belongs to the disease resistance NB-LRR family.</text>
</comment>